<evidence type="ECO:0000256" key="1">
    <source>
        <dbReference type="SAM" id="SignalP"/>
    </source>
</evidence>
<feature type="chain" id="PRO_5011755544" evidence="1">
    <location>
        <begin position="21"/>
        <end position="244"/>
    </location>
</feature>
<proteinExistence type="predicted"/>
<dbReference type="AlphaFoldDB" id="A0A1I0NAP8"/>
<feature type="signal peptide" evidence="1">
    <location>
        <begin position="1"/>
        <end position="20"/>
    </location>
</feature>
<organism evidence="3 4">
    <name type="scientific">Prevotella aff. ruminicola Tc2-24</name>
    <dbReference type="NCBI Taxonomy" id="81582"/>
    <lineage>
        <taxon>Bacteria</taxon>
        <taxon>Pseudomonadati</taxon>
        <taxon>Bacteroidota</taxon>
        <taxon>Bacteroidia</taxon>
        <taxon>Bacteroidales</taxon>
        <taxon>Prevotellaceae</taxon>
        <taxon>Prevotella</taxon>
    </lineage>
</organism>
<keyword evidence="4" id="KW-1185">Reference proteome</keyword>
<dbReference type="EMBL" id="FOIQ01000002">
    <property type="protein sequence ID" value="SEV98325.1"/>
    <property type="molecule type" value="Genomic_DNA"/>
</dbReference>
<reference evidence="3 4" key="1">
    <citation type="submission" date="2016-10" db="EMBL/GenBank/DDBJ databases">
        <authorList>
            <person name="de Groot N.N."/>
        </authorList>
    </citation>
    <scope>NUCLEOTIDE SEQUENCE [LARGE SCALE GENOMIC DNA]</scope>
    <source>
        <strain evidence="3 4">TC2-24</strain>
    </source>
</reference>
<evidence type="ECO:0000259" key="2">
    <source>
        <dbReference type="Pfam" id="PF10988"/>
    </source>
</evidence>
<evidence type="ECO:0000313" key="4">
    <source>
        <dbReference type="Proteomes" id="UP000199373"/>
    </source>
</evidence>
<dbReference type="InterPro" id="IPR021255">
    <property type="entry name" value="DUF2807"/>
</dbReference>
<dbReference type="PANTHER" id="PTHR39200:SF1">
    <property type="entry name" value="AUTO-TRANSPORTER ADHESIN HEAD GIN DOMAIN-CONTAINING PROTEIN-RELATED"/>
    <property type="match status" value="1"/>
</dbReference>
<dbReference type="Gene3D" id="2.160.20.120">
    <property type="match status" value="1"/>
</dbReference>
<name>A0A1I0NAP8_9BACT</name>
<dbReference type="Proteomes" id="UP000199373">
    <property type="component" value="Unassembled WGS sequence"/>
</dbReference>
<dbReference type="RefSeq" id="WP_091900286.1">
    <property type="nucleotide sequence ID" value="NZ_FOIQ01000002.1"/>
</dbReference>
<keyword evidence="1" id="KW-0732">Signal</keyword>
<feature type="domain" description="Putative auto-transporter adhesin head GIN" evidence="2">
    <location>
        <begin position="47"/>
        <end position="228"/>
    </location>
</feature>
<accession>A0A1I0NAP8</accession>
<gene>
    <name evidence="3" type="ORF">SAMN04487850_1096</name>
</gene>
<dbReference type="Pfam" id="PF10988">
    <property type="entry name" value="DUF2807"/>
    <property type="match status" value="1"/>
</dbReference>
<protein>
    <submittedName>
        <fullName evidence="3">Putative auto-transporter adhesin, head GIN domain</fullName>
    </submittedName>
</protein>
<evidence type="ECO:0000313" key="3">
    <source>
        <dbReference type="EMBL" id="SEV98325.1"/>
    </source>
</evidence>
<dbReference type="PANTHER" id="PTHR39200">
    <property type="entry name" value="HYPOTHETICAL EXPORTED PROTEIN"/>
    <property type="match status" value="1"/>
</dbReference>
<sequence>MKTSFIAMLAALTLSVSSCGINIGGGITNRVEPSENIVKAKYPQSSFDKVENHALGHIRIVQSNQSRVTLSAPDNYIDLFDFKNENGSLEIRFTKKSVNIDARDVTIIVYTPTLREVKNSGVADVHLDSLTTDDLVIRNSGAGSFFLSEINAKRVDVTCSGAGSISLNGQAEKGEYLCSGVGSIDAKGMKASVVDAKVSGVGSIECYATDFIKGRVTGIGSLRYGGRPADRDLNRSGIGGISEM</sequence>
<dbReference type="PROSITE" id="PS51257">
    <property type="entry name" value="PROKAR_LIPOPROTEIN"/>
    <property type="match status" value="1"/>
</dbReference>